<name>A0ABU1K2L3_9FLAO</name>
<dbReference type="InterPro" id="IPR032820">
    <property type="entry name" value="ATPase_put"/>
</dbReference>
<dbReference type="Proteomes" id="UP001257659">
    <property type="component" value="Unassembled WGS sequence"/>
</dbReference>
<sequence length="77" mass="8748">MNEDQKNNKQKKPLKNWAIFSGIAIQMCATILLFAWGGQKLDEKYPSDNKWFTIAGVVLGVSISLYAVLKQLKRFNS</sequence>
<keyword evidence="1" id="KW-0812">Transmembrane</keyword>
<dbReference type="Pfam" id="PF09527">
    <property type="entry name" value="ATPase_gene1"/>
    <property type="match status" value="1"/>
</dbReference>
<evidence type="ECO:0000256" key="1">
    <source>
        <dbReference type="SAM" id="Phobius"/>
    </source>
</evidence>
<organism evidence="2 3">
    <name type="scientific">Mesonia maritima</name>
    <dbReference type="NCBI Taxonomy" id="1793873"/>
    <lineage>
        <taxon>Bacteria</taxon>
        <taxon>Pseudomonadati</taxon>
        <taxon>Bacteroidota</taxon>
        <taxon>Flavobacteriia</taxon>
        <taxon>Flavobacteriales</taxon>
        <taxon>Flavobacteriaceae</taxon>
        <taxon>Mesonia</taxon>
    </lineage>
</organism>
<accession>A0ABU1K2L3</accession>
<keyword evidence="1" id="KW-1133">Transmembrane helix</keyword>
<feature type="transmembrane region" description="Helical" evidence="1">
    <location>
        <begin position="51"/>
        <end position="69"/>
    </location>
</feature>
<keyword evidence="3" id="KW-1185">Reference proteome</keyword>
<feature type="transmembrane region" description="Helical" evidence="1">
    <location>
        <begin position="17"/>
        <end position="39"/>
    </location>
</feature>
<gene>
    <name evidence="2" type="ORF">GGR31_000459</name>
</gene>
<keyword evidence="2" id="KW-0969">Cilium</keyword>
<keyword evidence="2" id="KW-0966">Cell projection</keyword>
<dbReference type="EMBL" id="JAVDQA010000001">
    <property type="protein sequence ID" value="MDR6299843.1"/>
    <property type="molecule type" value="Genomic_DNA"/>
</dbReference>
<protein>
    <submittedName>
        <fullName evidence="2">Flagellar basal body-associated protein FliL</fullName>
    </submittedName>
</protein>
<keyword evidence="1" id="KW-0472">Membrane</keyword>
<evidence type="ECO:0000313" key="2">
    <source>
        <dbReference type="EMBL" id="MDR6299843.1"/>
    </source>
</evidence>
<proteinExistence type="predicted"/>
<evidence type="ECO:0000313" key="3">
    <source>
        <dbReference type="Proteomes" id="UP001257659"/>
    </source>
</evidence>
<reference evidence="2 3" key="1">
    <citation type="submission" date="2023-07" db="EMBL/GenBank/DDBJ databases">
        <title>Genomic Encyclopedia of Type Strains, Phase IV (KMG-IV): sequencing the most valuable type-strain genomes for metagenomic binning, comparative biology and taxonomic classification.</title>
        <authorList>
            <person name="Goeker M."/>
        </authorList>
    </citation>
    <scope>NUCLEOTIDE SEQUENCE [LARGE SCALE GENOMIC DNA]</scope>
    <source>
        <strain evidence="2 3">DSM 102814</strain>
    </source>
</reference>
<keyword evidence="2" id="KW-0282">Flagellum</keyword>
<comment type="caution">
    <text evidence="2">The sequence shown here is derived from an EMBL/GenBank/DDBJ whole genome shotgun (WGS) entry which is preliminary data.</text>
</comment>
<dbReference type="RefSeq" id="WP_309726828.1">
    <property type="nucleotide sequence ID" value="NZ_JAVDQA010000001.1"/>
</dbReference>